<dbReference type="AlphaFoldDB" id="T0G1W6"/>
<dbReference type="Gene3D" id="3.40.50.720">
    <property type="entry name" value="NAD(P)-binding Rossmann-like Domain"/>
    <property type="match status" value="1"/>
</dbReference>
<dbReference type="PRINTS" id="PR00081">
    <property type="entry name" value="GDHRDH"/>
</dbReference>
<evidence type="ECO:0000256" key="3">
    <source>
        <dbReference type="ARBA" id="ARBA00051383"/>
    </source>
</evidence>
<comment type="caution">
    <text evidence="4">The sequence shown here is derived from an EMBL/GenBank/DDBJ whole genome shotgun (WGS) entry which is preliminary data.</text>
</comment>
<evidence type="ECO:0000256" key="1">
    <source>
        <dbReference type="ARBA" id="ARBA00006484"/>
    </source>
</evidence>
<evidence type="ECO:0008006" key="6">
    <source>
        <dbReference type="Google" id="ProtNLM"/>
    </source>
</evidence>
<sequence length="269" mass="27967">MFGLIDKVAIVWGGGSGMGEATALRLARAGCDVAVVDLDIALAEAVAAKISALGRRAIALAANVTDEQQVDRAVAETESGLGPIGVMVTVVGMAGFGPVLDITSEQWDREQSINLKSVFLTAKSVARTMVRNGGGAITAICSVSGLTSAPRHASYGAAKAGVAHLVRSMGAELAPRIRVNAVAPGTIETQRVKATEERIAAIERRVPMARMGSVDEIAKAVLFLSSDLASFVTGQTLAVDGGWTSQFLMDAHDSSSTDKDIDWEKVSNT</sequence>
<dbReference type="PROSITE" id="PS00061">
    <property type="entry name" value="ADH_SHORT"/>
    <property type="match status" value="1"/>
</dbReference>
<dbReference type="PANTHER" id="PTHR42760">
    <property type="entry name" value="SHORT-CHAIN DEHYDROGENASES/REDUCTASES FAMILY MEMBER"/>
    <property type="match status" value="1"/>
</dbReference>
<evidence type="ECO:0000313" key="5">
    <source>
        <dbReference type="Proteomes" id="UP000015524"/>
    </source>
</evidence>
<dbReference type="PATRIC" id="fig|1114964.3.peg.4048"/>
<name>T0G1W6_9SPHN</name>
<comment type="similarity">
    <text evidence="1">Belongs to the short-chain dehydrogenases/reductases (SDR) family.</text>
</comment>
<reference evidence="4 5" key="1">
    <citation type="journal article" date="2013" name="Genome Announc.">
        <title>Draft Genome Sequence of a Hexachlorocyclohexane-Degrading Bacterium, Sphingobium baderi Strain LL03T.</title>
        <authorList>
            <person name="Kaur J."/>
            <person name="Verma H."/>
            <person name="Tripathi C."/>
            <person name="Khurana J.P."/>
            <person name="Lal R."/>
        </authorList>
    </citation>
    <scope>NUCLEOTIDE SEQUENCE [LARGE SCALE GENOMIC DNA]</scope>
    <source>
        <strain evidence="4 5">LL03</strain>
    </source>
</reference>
<dbReference type="GO" id="GO:0048038">
    <property type="term" value="F:quinone binding"/>
    <property type="evidence" value="ECO:0007669"/>
    <property type="project" value="TreeGrafter"/>
</dbReference>
<keyword evidence="5" id="KW-1185">Reference proteome</keyword>
<keyword evidence="2" id="KW-0560">Oxidoreductase</keyword>
<dbReference type="eggNOG" id="COG1028">
    <property type="taxonomic scope" value="Bacteria"/>
</dbReference>
<evidence type="ECO:0000256" key="2">
    <source>
        <dbReference type="ARBA" id="ARBA00023002"/>
    </source>
</evidence>
<dbReference type="RefSeq" id="WP_021246663.1">
    <property type="nucleotide sequence ID" value="NZ_ATIB01000086.1"/>
</dbReference>
<dbReference type="Pfam" id="PF13561">
    <property type="entry name" value="adh_short_C2"/>
    <property type="match status" value="1"/>
</dbReference>
<comment type="catalytic activity">
    <reaction evidence="3">
        <text>2,5-dichlorocyclohexa-2,5-dien-1,4-diol + NAD(+) = 2,5-dichlorohydroquinone + NADH + H(+)</text>
        <dbReference type="Rhea" id="RHEA:15741"/>
        <dbReference type="ChEBI" id="CHEBI:15378"/>
        <dbReference type="ChEBI" id="CHEBI:27545"/>
        <dbReference type="ChEBI" id="CHEBI:28975"/>
        <dbReference type="ChEBI" id="CHEBI:57540"/>
        <dbReference type="ChEBI" id="CHEBI:57945"/>
    </reaction>
</comment>
<evidence type="ECO:0000313" key="4">
    <source>
        <dbReference type="EMBL" id="EQA97665.1"/>
    </source>
</evidence>
<protein>
    <recommendedName>
        <fullName evidence="6">Short-chain dehydrogenase</fullName>
    </recommendedName>
</protein>
<dbReference type="Proteomes" id="UP000015524">
    <property type="component" value="Unassembled WGS sequence"/>
</dbReference>
<dbReference type="SUPFAM" id="SSF51735">
    <property type="entry name" value="NAD(P)-binding Rossmann-fold domains"/>
    <property type="match status" value="1"/>
</dbReference>
<dbReference type="GO" id="GO:0006633">
    <property type="term" value="P:fatty acid biosynthetic process"/>
    <property type="evidence" value="ECO:0007669"/>
    <property type="project" value="TreeGrafter"/>
</dbReference>
<dbReference type="PANTHER" id="PTHR42760:SF133">
    <property type="entry name" value="3-OXOACYL-[ACYL-CARRIER-PROTEIN] REDUCTASE"/>
    <property type="match status" value="1"/>
</dbReference>
<organism evidence="4 5">
    <name type="scientific">Sphingobium baderi LL03</name>
    <dbReference type="NCBI Taxonomy" id="1114964"/>
    <lineage>
        <taxon>Bacteria</taxon>
        <taxon>Pseudomonadati</taxon>
        <taxon>Pseudomonadota</taxon>
        <taxon>Alphaproteobacteria</taxon>
        <taxon>Sphingomonadales</taxon>
        <taxon>Sphingomonadaceae</taxon>
        <taxon>Sphingobium</taxon>
    </lineage>
</organism>
<dbReference type="InterPro" id="IPR020904">
    <property type="entry name" value="Sc_DH/Rdtase_CS"/>
</dbReference>
<dbReference type="GO" id="GO:0016616">
    <property type="term" value="F:oxidoreductase activity, acting on the CH-OH group of donors, NAD or NADP as acceptor"/>
    <property type="evidence" value="ECO:0007669"/>
    <property type="project" value="TreeGrafter"/>
</dbReference>
<gene>
    <name evidence="4" type="ORF">L485_20625</name>
</gene>
<accession>T0G1W6</accession>
<proteinExistence type="inferred from homology"/>
<dbReference type="InterPro" id="IPR036291">
    <property type="entry name" value="NAD(P)-bd_dom_sf"/>
</dbReference>
<dbReference type="EMBL" id="ATIB01000086">
    <property type="protein sequence ID" value="EQA97665.1"/>
    <property type="molecule type" value="Genomic_DNA"/>
</dbReference>
<dbReference type="FunFam" id="3.40.50.720:FF:000084">
    <property type="entry name" value="Short-chain dehydrogenase reductase"/>
    <property type="match status" value="1"/>
</dbReference>
<dbReference type="InterPro" id="IPR002347">
    <property type="entry name" value="SDR_fam"/>
</dbReference>